<dbReference type="AlphaFoldDB" id="A0A6S6Y5T2"/>
<dbReference type="PANTHER" id="PTHR41247">
    <property type="entry name" value="HTH-TYPE TRANSCRIPTIONAL REPRESSOR YCNK"/>
    <property type="match status" value="1"/>
</dbReference>
<evidence type="ECO:0000313" key="2">
    <source>
        <dbReference type="Proteomes" id="UP000515733"/>
    </source>
</evidence>
<accession>A0A6S6Y5T2</accession>
<keyword evidence="2" id="KW-1185">Reference proteome</keyword>
<dbReference type="Pfam" id="PF05573">
    <property type="entry name" value="NosL"/>
    <property type="match status" value="1"/>
</dbReference>
<sequence>MIPNRYSLFLIFALLAGCSPQGGGGTQALDFSQDTACALDGMVLAEFPGPKGQIHYEGASPEFFCDTVEVLAALLQPEQARKVKAAYVQDMGTTDWEKPRGHWVEARQAFYVKDSSLRGAMGPTLVSFASEAAAKAFVAKQGGTVLRFAQVTPDMVHLDGGALHDKGM</sequence>
<gene>
    <name evidence="1" type="ORF">DENOEST_3743</name>
</gene>
<dbReference type="EMBL" id="LR778301">
    <property type="protein sequence ID" value="CAB1370897.1"/>
    <property type="molecule type" value="Genomic_DNA"/>
</dbReference>
<dbReference type="Proteomes" id="UP000515733">
    <property type="component" value="Chromosome"/>
</dbReference>
<protein>
    <submittedName>
        <fullName evidence="1">Nitrous oxide reductase accessory protein NosL</fullName>
    </submittedName>
</protein>
<dbReference type="KEGG" id="doe:DENOEST_3743"/>
<dbReference type="Gene3D" id="3.30.70.2050">
    <property type="match status" value="1"/>
</dbReference>
<name>A0A6S6Y5T2_9PROT</name>
<dbReference type="PROSITE" id="PS51257">
    <property type="entry name" value="PROKAR_LIPOPROTEIN"/>
    <property type="match status" value="1"/>
</dbReference>
<dbReference type="Gene3D" id="3.30.70.2060">
    <property type="match status" value="1"/>
</dbReference>
<organism evidence="1 2">
    <name type="scientific">Denitratisoma oestradiolicum</name>
    <dbReference type="NCBI Taxonomy" id="311182"/>
    <lineage>
        <taxon>Bacteria</taxon>
        <taxon>Pseudomonadati</taxon>
        <taxon>Pseudomonadota</taxon>
        <taxon>Betaproteobacteria</taxon>
        <taxon>Nitrosomonadales</taxon>
        <taxon>Sterolibacteriaceae</taxon>
        <taxon>Denitratisoma</taxon>
    </lineage>
</organism>
<dbReference type="PANTHER" id="PTHR41247:SF1">
    <property type="entry name" value="HTH-TYPE TRANSCRIPTIONAL REPRESSOR YCNK"/>
    <property type="match status" value="1"/>
</dbReference>
<dbReference type="SUPFAM" id="SSF160387">
    <property type="entry name" value="NosL/MerB-like"/>
    <property type="match status" value="1"/>
</dbReference>
<proteinExistence type="predicted"/>
<reference evidence="1 2" key="1">
    <citation type="submission" date="2020-03" db="EMBL/GenBank/DDBJ databases">
        <authorList>
            <consortium name="Genoscope - CEA"/>
            <person name="William W."/>
        </authorList>
    </citation>
    <scope>NUCLEOTIDE SEQUENCE [LARGE SCALE GENOMIC DNA]</scope>
    <source>
        <strain evidence="2">DSM 16959</strain>
    </source>
</reference>
<evidence type="ECO:0000313" key="1">
    <source>
        <dbReference type="EMBL" id="CAB1370897.1"/>
    </source>
</evidence>
<dbReference type="RefSeq" id="WP_232096534.1">
    <property type="nucleotide sequence ID" value="NZ_LR778301.1"/>
</dbReference>
<dbReference type="InterPro" id="IPR008719">
    <property type="entry name" value="N2O_reductase_NosL"/>
</dbReference>